<protein>
    <submittedName>
        <fullName evidence="1">Uncharacterized protein</fullName>
    </submittedName>
</protein>
<dbReference type="AlphaFoldDB" id="A0AAV3GZJ7"/>
<dbReference type="EMBL" id="AMAH01000003">
    <property type="protein sequence ID" value="EJX56500.1"/>
    <property type="molecule type" value="Genomic_DNA"/>
</dbReference>
<dbReference type="Proteomes" id="UP000006402">
    <property type="component" value="Unassembled WGS sequence"/>
</dbReference>
<name>A0AAV3GZJ7_ENTFC</name>
<accession>A0AAV3GZJ7</accession>
<comment type="caution">
    <text evidence="1">The sequence shown here is derived from an EMBL/GenBank/DDBJ whole genome shotgun (WGS) entry which is preliminary data.</text>
</comment>
<organism evidence="1 2">
    <name type="scientific">Enterococcus faecium R496</name>
    <dbReference type="NCBI Taxonomy" id="1134836"/>
    <lineage>
        <taxon>Bacteria</taxon>
        <taxon>Bacillati</taxon>
        <taxon>Bacillota</taxon>
        <taxon>Bacilli</taxon>
        <taxon>Lactobacillales</taxon>
        <taxon>Enterococcaceae</taxon>
        <taxon>Enterococcus</taxon>
    </lineage>
</organism>
<evidence type="ECO:0000313" key="1">
    <source>
        <dbReference type="EMBL" id="EJX56500.1"/>
    </source>
</evidence>
<reference evidence="1 2" key="1">
    <citation type="submission" date="2012-04" db="EMBL/GenBank/DDBJ databases">
        <authorList>
            <person name="Weinstock G."/>
            <person name="Sodergren E."/>
            <person name="Lobos E.A."/>
            <person name="Fulton L."/>
            <person name="Fulton R."/>
            <person name="Courtney L."/>
            <person name="Fronick C."/>
            <person name="O'Laughlin M."/>
            <person name="Godfrey J."/>
            <person name="Wilson R.M."/>
            <person name="Miner T."/>
            <person name="Farmer C."/>
            <person name="Delehaunty K."/>
            <person name="Cordes M."/>
            <person name="Minx P."/>
            <person name="Tomlinson C."/>
            <person name="Chen J."/>
            <person name="Wollam A."/>
            <person name="Pepin K.H."/>
            <person name="Bhonagiri V."/>
            <person name="Zhang X."/>
            <person name="Suruliraj S."/>
            <person name="Warren W."/>
            <person name="Mitreva M."/>
            <person name="Mardis E.R."/>
            <person name="Wilson R.K."/>
        </authorList>
    </citation>
    <scope>NUCLEOTIDE SEQUENCE [LARGE SCALE GENOMIC DNA]</scope>
    <source>
        <strain evidence="1 2">R496</strain>
    </source>
</reference>
<proteinExistence type="predicted"/>
<sequence length="141" mass="16404">MTDLSEKMTIKNLADELGVSKIKESEMVAVLEMRCNMDKIDLREETVDRIELMYERLADYLNLPDEDNYSEMLERMMDVLNSTINVGLANSSLITDKFVYGKIAETEDESEKEFWLNILTYVMQLNQIGVIYRNKSKGKEL</sequence>
<gene>
    <name evidence="1" type="ORF">HMPREF1378_00006</name>
</gene>
<evidence type="ECO:0000313" key="2">
    <source>
        <dbReference type="Proteomes" id="UP000006402"/>
    </source>
</evidence>